<feature type="domain" description="CN hydrolase" evidence="9">
    <location>
        <begin position="235"/>
        <end position="485"/>
    </location>
</feature>
<dbReference type="EMBL" id="JACHIV010000001">
    <property type="protein sequence ID" value="MBB5069863.1"/>
    <property type="molecule type" value="Genomic_DNA"/>
</dbReference>
<dbReference type="InterPro" id="IPR036526">
    <property type="entry name" value="C-N_Hydrolase_sf"/>
</dbReference>
<organism evidence="10 11">
    <name type="scientific">Saccharopolyspora gloriosae</name>
    <dbReference type="NCBI Taxonomy" id="455344"/>
    <lineage>
        <taxon>Bacteria</taxon>
        <taxon>Bacillati</taxon>
        <taxon>Actinomycetota</taxon>
        <taxon>Actinomycetes</taxon>
        <taxon>Pseudonocardiales</taxon>
        <taxon>Pseudonocardiaceae</taxon>
        <taxon>Saccharopolyspora</taxon>
    </lineage>
</organism>
<evidence type="ECO:0000256" key="4">
    <source>
        <dbReference type="ARBA" id="ARBA00022692"/>
    </source>
</evidence>
<sequence length="523" mass="55448">MSAPTVTSQNSAEGQPGRRVAGGAARWLRIIAVVAAGLLLYAASPPRDLWWLAPLAVAPFAAAVHGRRTRGGFGYGVLFGFAYMLPLLGWIQDFLGNQFGPWPWLGVALVEAVFLGLAGAGMARVSSLRGAPVWMAAVFVLCEALRGAQPFGGFPWGRLAFTQPTGPLLPLASVGGAVLVTFAVALIGCALGVLALRLRRSRTRLITPVVAVLVPLVAGAALWPTVGVAPEAGTARVATVQGNAPDIGLDLLYEDDVLHDNHIRGARRLVEDVRAGRVPRPDLVVLPEQVGSWGPTRYDPELSAVTAQLGVPVIAGGFAQDPDGTFRNRIVEWDPERGADEEYAKQHLVPFAETIPMRSVARLVSPFVDRFQQDMVAGDVPGVLQAGAIRLGVGLCYDVAYDDVFTGAAREGATLLAVPTNNAWYGHSEMSWQHLAMSRLRAVEHGRAVVVSATSGISAIIRPDGVITARSEQFTAQNLHGDVPLRTERTLATTLGAAPTWVLSLLGVGALAATARRRAHDKN</sequence>
<feature type="transmembrane region" description="Helical" evidence="8">
    <location>
        <begin position="73"/>
        <end position="91"/>
    </location>
</feature>
<reference evidence="10 11" key="1">
    <citation type="submission" date="2020-08" db="EMBL/GenBank/DDBJ databases">
        <title>Sequencing the genomes of 1000 actinobacteria strains.</title>
        <authorList>
            <person name="Klenk H.-P."/>
        </authorList>
    </citation>
    <scope>NUCLEOTIDE SEQUENCE [LARGE SCALE GENOMIC DNA]</scope>
    <source>
        <strain evidence="10 11">DSM 45582</strain>
    </source>
</reference>
<dbReference type="Pfam" id="PF00795">
    <property type="entry name" value="CN_hydrolase"/>
    <property type="match status" value="1"/>
</dbReference>
<proteinExistence type="inferred from homology"/>
<keyword evidence="6 8" id="KW-0472">Membrane</keyword>
<feature type="transmembrane region" description="Helical" evidence="8">
    <location>
        <begin position="495"/>
        <end position="515"/>
    </location>
</feature>
<comment type="pathway">
    <text evidence="8">Protein modification; lipoprotein biosynthesis (N-acyl transfer).</text>
</comment>
<feature type="transmembrane region" description="Helical" evidence="8">
    <location>
        <begin position="130"/>
        <end position="148"/>
    </location>
</feature>
<gene>
    <name evidence="8" type="primary">lnt</name>
    <name evidence="10" type="ORF">BJ969_002951</name>
</gene>
<comment type="subcellular location">
    <subcellularLocation>
        <location evidence="1 8">Cell membrane</location>
        <topology evidence="1 8">Multi-pass membrane protein</topology>
    </subcellularLocation>
</comment>
<evidence type="ECO:0000256" key="8">
    <source>
        <dbReference type="HAMAP-Rule" id="MF_01148"/>
    </source>
</evidence>
<keyword evidence="7 8" id="KW-0012">Acyltransferase</keyword>
<evidence type="ECO:0000259" key="9">
    <source>
        <dbReference type="PROSITE" id="PS50263"/>
    </source>
</evidence>
<evidence type="ECO:0000313" key="10">
    <source>
        <dbReference type="EMBL" id="MBB5069863.1"/>
    </source>
</evidence>
<name>A0A840NI50_9PSEU</name>
<feature type="transmembrane region" description="Helical" evidence="8">
    <location>
        <begin position="205"/>
        <end position="223"/>
    </location>
</feature>
<keyword evidence="5 8" id="KW-1133">Transmembrane helix</keyword>
<dbReference type="PANTHER" id="PTHR38686:SF1">
    <property type="entry name" value="APOLIPOPROTEIN N-ACYLTRANSFERASE"/>
    <property type="match status" value="1"/>
</dbReference>
<dbReference type="NCBIfam" id="TIGR00546">
    <property type="entry name" value="lnt"/>
    <property type="match status" value="1"/>
</dbReference>
<comment type="catalytic activity">
    <reaction evidence="8">
        <text>N-terminal S-1,2-diacyl-sn-glyceryl-L-cysteinyl-[lipoprotein] + a glycerophospholipid = N-acyl-S-1,2-diacyl-sn-glyceryl-L-cysteinyl-[lipoprotein] + a 2-acyl-sn-glycero-3-phospholipid + H(+)</text>
        <dbReference type="Rhea" id="RHEA:48228"/>
        <dbReference type="Rhea" id="RHEA-COMP:14681"/>
        <dbReference type="Rhea" id="RHEA-COMP:14684"/>
        <dbReference type="ChEBI" id="CHEBI:15378"/>
        <dbReference type="ChEBI" id="CHEBI:136912"/>
        <dbReference type="ChEBI" id="CHEBI:140656"/>
        <dbReference type="ChEBI" id="CHEBI:140657"/>
        <dbReference type="ChEBI" id="CHEBI:140660"/>
        <dbReference type="EC" id="2.3.1.269"/>
    </reaction>
</comment>
<dbReference type="CDD" id="cd07571">
    <property type="entry name" value="ALP_N-acyl_transferase"/>
    <property type="match status" value="1"/>
</dbReference>
<evidence type="ECO:0000256" key="3">
    <source>
        <dbReference type="ARBA" id="ARBA00022679"/>
    </source>
</evidence>
<protein>
    <recommendedName>
        <fullName evidence="8">Apolipoprotein N-acyltransferase</fullName>
        <shortName evidence="8">ALP N-acyltransferase</shortName>
        <ecNumber evidence="8">2.3.1.269</ecNumber>
    </recommendedName>
</protein>
<dbReference type="Pfam" id="PF20154">
    <property type="entry name" value="LNT_N"/>
    <property type="match status" value="1"/>
</dbReference>
<dbReference type="GO" id="GO:0042158">
    <property type="term" value="P:lipoprotein biosynthetic process"/>
    <property type="evidence" value="ECO:0007669"/>
    <property type="project" value="UniProtKB-UniRule"/>
</dbReference>
<dbReference type="GO" id="GO:0016410">
    <property type="term" value="F:N-acyltransferase activity"/>
    <property type="evidence" value="ECO:0007669"/>
    <property type="project" value="UniProtKB-UniRule"/>
</dbReference>
<evidence type="ECO:0000313" key="11">
    <source>
        <dbReference type="Proteomes" id="UP000580474"/>
    </source>
</evidence>
<comment type="caution">
    <text evidence="10">The sequence shown here is derived from an EMBL/GenBank/DDBJ whole genome shotgun (WGS) entry which is preliminary data.</text>
</comment>
<keyword evidence="11" id="KW-1185">Reference proteome</keyword>
<comment type="function">
    <text evidence="8">Catalyzes the phospholipid dependent N-acylation of the N-terminal cysteine of apolipoprotein, the last step in lipoprotein maturation.</text>
</comment>
<evidence type="ECO:0000256" key="6">
    <source>
        <dbReference type="ARBA" id="ARBA00023136"/>
    </source>
</evidence>
<dbReference type="AlphaFoldDB" id="A0A840NI50"/>
<dbReference type="EC" id="2.3.1.269" evidence="8"/>
<dbReference type="SUPFAM" id="SSF56317">
    <property type="entry name" value="Carbon-nitrogen hydrolase"/>
    <property type="match status" value="1"/>
</dbReference>
<dbReference type="RefSeq" id="WP_343071413.1">
    <property type="nucleotide sequence ID" value="NZ_JACHIV010000001.1"/>
</dbReference>
<dbReference type="UniPathway" id="UPA00666"/>
<evidence type="ECO:0000256" key="1">
    <source>
        <dbReference type="ARBA" id="ARBA00004651"/>
    </source>
</evidence>
<keyword evidence="10" id="KW-0449">Lipoprotein</keyword>
<keyword evidence="3 8" id="KW-0808">Transferase</keyword>
<evidence type="ECO:0000256" key="5">
    <source>
        <dbReference type="ARBA" id="ARBA00022989"/>
    </source>
</evidence>
<evidence type="ECO:0000256" key="7">
    <source>
        <dbReference type="ARBA" id="ARBA00023315"/>
    </source>
</evidence>
<dbReference type="InterPro" id="IPR004563">
    <property type="entry name" value="Apolipo_AcylTrfase"/>
</dbReference>
<dbReference type="PANTHER" id="PTHR38686">
    <property type="entry name" value="APOLIPOPROTEIN N-ACYLTRANSFERASE"/>
    <property type="match status" value="1"/>
</dbReference>
<evidence type="ECO:0000256" key="2">
    <source>
        <dbReference type="ARBA" id="ARBA00022475"/>
    </source>
</evidence>
<feature type="transmembrane region" description="Helical" evidence="8">
    <location>
        <begin position="49"/>
        <end position="66"/>
    </location>
</feature>
<dbReference type="Gene3D" id="3.60.110.10">
    <property type="entry name" value="Carbon-nitrogen hydrolase"/>
    <property type="match status" value="1"/>
</dbReference>
<dbReference type="GO" id="GO:0005886">
    <property type="term" value="C:plasma membrane"/>
    <property type="evidence" value="ECO:0007669"/>
    <property type="project" value="UniProtKB-SubCell"/>
</dbReference>
<feature type="transmembrane region" description="Helical" evidence="8">
    <location>
        <begin position="27"/>
        <end position="43"/>
    </location>
</feature>
<comment type="similarity">
    <text evidence="8">Belongs to the CN hydrolase family. Apolipoprotein N-acyltransferase subfamily.</text>
</comment>
<dbReference type="InterPro" id="IPR045378">
    <property type="entry name" value="LNT_N"/>
</dbReference>
<dbReference type="PROSITE" id="PS50263">
    <property type="entry name" value="CN_HYDROLASE"/>
    <property type="match status" value="1"/>
</dbReference>
<feature type="transmembrane region" description="Helical" evidence="8">
    <location>
        <begin position="103"/>
        <end position="123"/>
    </location>
</feature>
<accession>A0A840NI50</accession>
<keyword evidence="4 8" id="KW-0812">Transmembrane</keyword>
<dbReference type="InterPro" id="IPR003010">
    <property type="entry name" value="C-N_Hydrolase"/>
</dbReference>
<keyword evidence="2 8" id="KW-1003">Cell membrane</keyword>
<dbReference type="Proteomes" id="UP000580474">
    <property type="component" value="Unassembled WGS sequence"/>
</dbReference>
<dbReference type="HAMAP" id="MF_01148">
    <property type="entry name" value="Lnt"/>
    <property type="match status" value="1"/>
</dbReference>
<feature type="transmembrane region" description="Helical" evidence="8">
    <location>
        <begin position="168"/>
        <end position="193"/>
    </location>
</feature>